<evidence type="ECO:0000313" key="12">
    <source>
        <dbReference type="EMBL" id="JAT65045.1"/>
    </source>
</evidence>
<reference evidence="12" key="1">
    <citation type="submission" date="2015-07" db="EMBL/GenBank/DDBJ databases">
        <title>Transcriptome Assembly of Anthurium amnicola.</title>
        <authorList>
            <person name="Suzuki J."/>
        </authorList>
    </citation>
    <scope>NUCLEOTIDE SEQUENCE</scope>
</reference>
<sequence>RERGWDGPCSGARFLLLLRRLPRRKKDLQGVLSGRTGEREMDGAAQPPDTDMAEAAPPPQGHPAAAPASAPGAETILATLSHGGRFIVYNIFGNVFEVTSKYKPPIMPIGKGAYGLVCSALNSETGEQVAIKRIANAFDNKIDAKRTLREIKLLRHMDHENVVAIRDIIPPPTRDPFNDVYIAYELMDTDLHQIIRSNQGLSEEHCQYFLYQILRGLKYIHSANVLHRDLKPSNLLLNANCDLKICDFGLARTTSETDFMTEYVVTRWYRAPELLLNSSEYTAAIDVWSVGCIFMELMERKPLFPGRDHVHQLRLLMELIGTPNEADLGFVNENARRYLRQLPHHARQSFPEKFPHVHPAAIDLVEKMLTFDPRQRITVEDALAHPYLATLHDISDEPICTTPFSFDFEQHALTEDQMKELIYWEAIAFNPEYQQ</sequence>
<keyword evidence="4 7" id="KW-0547">Nucleotide-binding</keyword>
<evidence type="ECO:0000259" key="11">
    <source>
        <dbReference type="PROSITE" id="PS50011"/>
    </source>
</evidence>
<dbReference type="GO" id="GO:0005524">
    <property type="term" value="F:ATP binding"/>
    <property type="evidence" value="ECO:0007669"/>
    <property type="project" value="UniProtKB-UniRule"/>
</dbReference>
<keyword evidence="6 7" id="KW-0067">ATP-binding</keyword>
<dbReference type="Pfam" id="PF00069">
    <property type="entry name" value="Pkinase"/>
    <property type="match status" value="1"/>
</dbReference>
<comment type="cofactor">
    <cofactor evidence="9">
        <name>Mg(2+)</name>
        <dbReference type="ChEBI" id="CHEBI:18420"/>
    </cofactor>
</comment>
<dbReference type="InterPro" id="IPR003527">
    <property type="entry name" value="MAP_kinase_CS"/>
</dbReference>
<name>A0A1D1ZDW8_9ARAE</name>
<evidence type="ECO:0000256" key="4">
    <source>
        <dbReference type="ARBA" id="ARBA00022741"/>
    </source>
</evidence>
<keyword evidence="3 9" id="KW-0808">Transferase</keyword>
<evidence type="ECO:0000256" key="6">
    <source>
        <dbReference type="ARBA" id="ARBA00022840"/>
    </source>
</evidence>
<proteinExistence type="inferred from homology"/>
<dbReference type="PROSITE" id="PS00108">
    <property type="entry name" value="PROTEIN_KINASE_ST"/>
    <property type="match status" value="1"/>
</dbReference>
<dbReference type="EC" id="2.7.11.24" evidence="9"/>
<dbReference type="InterPro" id="IPR011009">
    <property type="entry name" value="Kinase-like_dom_sf"/>
</dbReference>
<protein>
    <recommendedName>
        <fullName evidence="9">Mitogen-activated protein kinase</fullName>
        <ecNumber evidence="9">2.7.11.24</ecNumber>
    </recommendedName>
</protein>
<evidence type="ECO:0000256" key="5">
    <source>
        <dbReference type="ARBA" id="ARBA00022777"/>
    </source>
</evidence>
<comment type="similarity">
    <text evidence="9">Belongs to the protein kinase superfamily. Ser/Thr protein kinase family. MAP kinase subfamily.</text>
</comment>
<dbReference type="PANTHER" id="PTHR24055">
    <property type="entry name" value="MITOGEN-ACTIVATED PROTEIN KINASE"/>
    <property type="match status" value="1"/>
</dbReference>
<dbReference type="FunFam" id="3.30.200.20:FF:000046">
    <property type="entry name" value="Mitogen-activated protein kinase"/>
    <property type="match status" value="1"/>
</dbReference>
<dbReference type="CDD" id="cd07858">
    <property type="entry name" value="STKc_TEY_MAPK"/>
    <property type="match status" value="1"/>
</dbReference>
<feature type="binding site" evidence="7">
    <location>
        <position position="132"/>
    </location>
    <ligand>
        <name>ATP</name>
        <dbReference type="ChEBI" id="CHEBI:30616"/>
    </ligand>
</feature>
<keyword evidence="9" id="KW-0460">Magnesium</keyword>
<keyword evidence="5 9" id="KW-0418">Kinase</keyword>
<dbReference type="Gene3D" id="1.10.510.10">
    <property type="entry name" value="Transferase(Phosphotransferase) domain 1"/>
    <property type="match status" value="1"/>
</dbReference>
<dbReference type="InterPro" id="IPR008271">
    <property type="entry name" value="Ser/Thr_kinase_AS"/>
</dbReference>
<evidence type="ECO:0000256" key="8">
    <source>
        <dbReference type="RuleBase" id="RU000304"/>
    </source>
</evidence>
<dbReference type="AlphaFoldDB" id="A0A1D1ZDW8"/>
<feature type="domain" description="Protein kinase" evidence="11">
    <location>
        <begin position="103"/>
        <end position="388"/>
    </location>
</feature>
<evidence type="ECO:0000256" key="2">
    <source>
        <dbReference type="ARBA" id="ARBA00022527"/>
    </source>
</evidence>
<dbReference type="PROSITE" id="PS00107">
    <property type="entry name" value="PROTEIN_KINASE_ATP"/>
    <property type="match status" value="1"/>
</dbReference>
<evidence type="ECO:0000256" key="10">
    <source>
        <dbReference type="SAM" id="MobiDB-lite"/>
    </source>
</evidence>
<dbReference type="FunFam" id="1.10.510.10:FF:000013">
    <property type="entry name" value="Mitogen-activated protein kinase"/>
    <property type="match status" value="1"/>
</dbReference>
<evidence type="ECO:0000256" key="9">
    <source>
        <dbReference type="RuleBase" id="RU361165"/>
    </source>
</evidence>
<evidence type="ECO:0000256" key="7">
    <source>
        <dbReference type="PROSITE-ProRule" id="PRU10141"/>
    </source>
</evidence>
<evidence type="ECO:0000256" key="1">
    <source>
        <dbReference type="ARBA" id="ARBA00008832"/>
    </source>
</evidence>
<feature type="non-terminal residue" evidence="12">
    <location>
        <position position="1"/>
    </location>
</feature>
<comment type="activity regulation">
    <text evidence="9">Activated by threonine and tyrosine phosphorylation.</text>
</comment>
<comment type="catalytic activity">
    <reaction evidence="9">
        <text>L-threonyl-[protein] + ATP = O-phospho-L-threonyl-[protein] + ADP + H(+)</text>
        <dbReference type="Rhea" id="RHEA:46608"/>
        <dbReference type="Rhea" id="RHEA-COMP:11060"/>
        <dbReference type="Rhea" id="RHEA-COMP:11605"/>
        <dbReference type="ChEBI" id="CHEBI:15378"/>
        <dbReference type="ChEBI" id="CHEBI:30013"/>
        <dbReference type="ChEBI" id="CHEBI:30616"/>
        <dbReference type="ChEBI" id="CHEBI:61977"/>
        <dbReference type="ChEBI" id="CHEBI:456216"/>
        <dbReference type="EC" id="2.7.11.24"/>
    </reaction>
</comment>
<keyword evidence="2 8" id="KW-0723">Serine/threonine-protein kinase</keyword>
<dbReference type="EMBL" id="GDJX01002891">
    <property type="protein sequence ID" value="JAT65045.1"/>
    <property type="molecule type" value="Transcribed_RNA"/>
</dbReference>
<dbReference type="InterPro" id="IPR000719">
    <property type="entry name" value="Prot_kinase_dom"/>
</dbReference>
<gene>
    <name evidence="12" type="primary">MPK1_0</name>
    <name evidence="12" type="ORF">g.34682</name>
</gene>
<dbReference type="SMART" id="SM00220">
    <property type="entry name" value="S_TKc"/>
    <property type="match status" value="1"/>
</dbReference>
<evidence type="ECO:0000256" key="3">
    <source>
        <dbReference type="ARBA" id="ARBA00022679"/>
    </source>
</evidence>
<dbReference type="PROSITE" id="PS01351">
    <property type="entry name" value="MAPK"/>
    <property type="match status" value="1"/>
</dbReference>
<dbReference type="GO" id="GO:0004707">
    <property type="term" value="F:MAP kinase activity"/>
    <property type="evidence" value="ECO:0007669"/>
    <property type="project" value="UniProtKB-EC"/>
</dbReference>
<accession>A0A1D1ZDW8</accession>
<dbReference type="SUPFAM" id="SSF56112">
    <property type="entry name" value="Protein kinase-like (PK-like)"/>
    <property type="match status" value="1"/>
</dbReference>
<comment type="similarity">
    <text evidence="1">Belongs to the protein kinase superfamily. CMGC Ser/Thr protein kinase family. MAP kinase subfamily.</text>
</comment>
<organism evidence="12">
    <name type="scientific">Anthurium amnicola</name>
    <dbReference type="NCBI Taxonomy" id="1678845"/>
    <lineage>
        <taxon>Eukaryota</taxon>
        <taxon>Viridiplantae</taxon>
        <taxon>Streptophyta</taxon>
        <taxon>Embryophyta</taxon>
        <taxon>Tracheophyta</taxon>
        <taxon>Spermatophyta</taxon>
        <taxon>Magnoliopsida</taxon>
        <taxon>Liliopsida</taxon>
        <taxon>Araceae</taxon>
        <taxon>Pothoideae</taxon>
        <taxon>Potheae</taxon>
        <taxon>Anthurium</taxon>
    </lineage>
</organism>
<feature type="region of interest" description="Disordered" evidence="10">
    <location>
        <begin position="29"/>
        <end position="70"/>
    </location>
</feature>
<dbReference type="InterPro" id="IPR017441">
    <property type="entry name" value="Protein_kinase_ATP_BS"/>
</dbReference>
<dbReference type="InterPro" id="IPR050117">
    <property type="entry name" value="MAPK"/>
</dbReference>
<dbReference type="Gene3D" id="3.30.200.20">
    <property type="entry name" value="Phosphorylase Kinase, domain 1"/>
    <property type="match status" value="1"/>
</dbReference>
<dbReference type="PROSITE" id="PS50011">
    <property type="entry name" value="PROTEIN_KINASE_DOM"/>
    <property type="match status" value="1"/>
</dbReference>